<protein>
    <submittedName>
        <fullName evidence="2">Heat shock protein HslJ</fullName>
    </submittedName>
</protein>
<evidence type="ECO:0000259" key="1">
    <source>
        <dbReference type="Pfam" id="PF03724"/>
    </source>
</evidence>
<dbReference type="PROSITE" id="PS51257">
    <property type="entry name" value="PROKAR_LIPOPROTEIN"/>
    <property type="match status" value="1"/>
</dbReference>
<dbReference type="Proteomes" id="UP000198310">
    <property type="component" value="Unassembled WGS sequence"/>
</dbReference>
<gene>
    <name evidence="2" type="ORF">SAMN06269173_103538</name>
</gene>
<evidence type="ECO:0000313" key="3">
    <source>
        <dbReference type="Proteomes" id="UP000198310"/>
    </source>
</evidence>
<dbReference type="AlphaFoldDB" id="A0A238X784"/>
<dbReference type="Pfam" id="PF03724">
    <property type="entry name" value="META"/>
    <property type="match status" value="1"/>
</dbReference>
<dbReference type="EMBL" id="FZNS01000003">
    <property type="protein sequence ID" value="SNR54482.1"/>
    <property type="molecule type" value="Genomic_DNA"/>
</dbReference>
<sequence>MRLPVLLWCVLGFAALSGCQDDNDSTPALRNTKWMLVQVESTPIAVSSYSESFRSYVQFSENDVITGLGPCNSFEGKFSTGRSNQLFISKLATTKVNCAALSLETLFLEALPRTAGYELSGQELRLYDASNVLRPLVILRAQQ</sequence>
<accession>A0A238X784</accession>
<dbReference type="InterPro" id="IPR005184">
    <property type="entry name" value="DUF306_Meta_HslJ"/>
</dbReference>
<name>A0A238X784_9BACT</name>
<dbReference type="InterPro" id="IPR038670">
    <property type="entry name" value="HslJ-like_sf"/>
</dbReference>
<feature type="domain" description="DUF306" evidence="1">
    <location>
        <begin position="28"/>
        <end position="131"/>
    </location>
</feature>
<keyword evidence="2" id="KW-0346">Stress response</keyword>
<reference evidence="3" key="1">
    <citation type="submission" date="2017-06" db="EMBL/GenBank/DDBJ databases">
        <authorList>
            <person name="Varghese N."/>
            <person name="Submissions S."/>
        </authorList>
    </citation>
    <scope>NUCLEOTIDE SEQUENCE [LARGE SCALE GENOMIC DNA]</scope>
    <source>
        <strain evidence="3">DSM 28041</strain>
    </source>
</reference>
<evidence type="ECO:0000313" key="2">
    <source>
        <dbReference type="EMBL" id="SNR54482.1"/>
    </source>
</evidence>
<dbReference type="RefSeq" id="WP_082455496.1">
    <property type="nucleotide sequence ID" value="NZ_FZNS01000003.1"/>
</dbReference>
<dbReference type="Gene3D" id="2.40.128.270">
    <property type="match status" value="1"/>
</dbReference>
<keyword evidence="3" id="KW-1185">Reference proteome</keyword>
<proteinExistence type="predicted"/>
<organism evidence="2 3">
    <name type="scientific">Hymenobacter mucosus</name>
    <dbReference type="NCBI Taxonomy" id="1411120"/>
    <lineage>
        <taxon>Bacteria</taxon>
        <taxon>Pseudomonadati</taxon>
        <taxon>Bacteroidota</taxon>
        <taxon>Cytophagia</taxon>
        <taxon>Cytophagales</taxon>
        <taxon>Hymenobacteraceae</taxon>
        <taxon>Hymenobacter</taxon>
    </lineage>
</organism>